<evidence type="ECO:0000313" key="2">
    <source>
        <dbReference type="EMBL" id="BDG61683.1"/>
    </source>
</evidence>
<evidence type="ECO:0000313" key="3">
    <source>
        <dbReference type="Proteomes" id="UP001163687"/>
    </source>
</evidence>
<dbReference type="KEGG" id="cmic:caldi_27730"/>
<feature type="domain" description="Orc1-like AAA ATPase" evidence="1">
    <location>
        <begin position="31"/>
        <end position="182"/>
    </location>
</feature>
<dbReference type="Proteomes" id="UP001163687">
    <property type="component" value="Chromosome"/>
</dbReference>
<keyword evidence="3" id="KW-1185">Reference proteome</keyword>
<dbReference type="InterPro" id="IPR041664">
    <property type="entry name" value="AAA_16"/>
</dbReference>
<name>A0AA35G9P1_9FIRM</name>
<protein>
    <submittedName>
        <fullName evidence="2">ATPase</fullName>
    </submittedName>
</protein>
<dbReference type="SUPFAM" id="SSF52540">
    <property type="entry name" value="P-loop containing nucleoside triphosphate hydrolases"/>
    <property type="match status" value="1"/>
</dbReference>
<gene>
    <name evidence="2" type="ORF">caldi_27730</name>
</gene>
<dbReference type="AlphaFoldDB" id="A0AA35G9P1"/>
<dbReference type="Gene3D" id="3.40.50.300">
    <property type="entry name" value="P-loop containing nucleotide triphosphate hydrolases"/>
    <property type="match status" value="1"/>
</dbReference>
<evidence type="ECO:0000259" key="1">
    <source>
        <dbReference type="Pfam" id="PF13191"/>
    </source>
</evidence>
<dbReference type="InterPro" id="IPR027417">
    <property type="entry name" value="P-loop_NTPase"/>
</dbReference>
<proteinExistence type="predicted"/>
<accession>A0AA35G9P1</accession>
<dbReference type="PANTHER" id="PTHR34301:SF8">
    <property type="entry name" value="ATPASE DOMAIN-CONTAINING PROTEIN"/>
    <property type="match status" value="1"/>
</dbReference>
<dbReference type="PANTHER" id="PTHR34301">
    <property type="entry name" value="DNA-BINDING PROTEIN-RELATED"/>
    <property type="match status" value="1"/>
</dbReference>
<organism evidence="2 3">
    <name type="scientific">Caldinitratiruptor microaerophilus</name>
    <dbReference type="NCBI Taxonomy" id="671077"/>
    <lineage>
        <taxon>Bacteria</taxon>
        <taxon>Bacillati</taxon>
        <taxon>Bacillota</taxon>
        <taxon>Clostridia</taxon>
        <taxon>Eubacteriales</taxon>
        <taxon>Symbiobacteriaceae</taxon>
        <taxon>Caldinitratiruptor</taxon>
    </lineage>
</organism>
<reference evidence="2" key="1">
    <citation type="submission" date="2022-03" db="EMBL/GenBank/DDBJ databases">
        <title>Complete genome sequence of Caldinitratiruptor microaerophilus.</title>
        <authorList>
            <person name="Mukaiyama R."/>
            <person name="Nishiyama T."/>
            <person name="Ueda K."/>
        </authorList>
    </citation>
    <scope>NUCLEOTIDE SEQUENCE</scope>
    <source>
        <strain evidence="2">JCM 16183</strain>
    </source>
</reference>
<dbReference type="EMBL" id="AP025628">
    <property type="protein sequence ID" value="BDG61683.1"/>
    <property type="molecule type" value="Genomic_DNA"/>
</dbReference>
<dbReference type="Pfam" id="PF13191">
    <property type="entry name" value="AAA_16"/>
    <property type="match status" value="1"/>
</dbReference>
<sequence>MMGPFFPVGVPAPEGDVVDREDFIPTVAARLADGQSLVLSGPRRTGKTSVAREILRRLRRDGLYVAQIDLFAVSDVLAFAYALIDSCLENVGLRGVLARAGDKLGRLTGTARFELALAGLKLSAGTRARKENPEDLLANALELPERLAARDGRRMVVLFDEFQEVTRLGGPDLLKRLRAHFQDQPHVAYFFLGSKYGLLKTLFASNREAFYRFAAWINLPPIPQAAWTEYLTRKFTERNIRLLPDAADTLVSLTEGHPYDTMSVASAAYYAARELGLSEIDTTTVRLAYERAMLELEPVFTETLEAAARTPVARSILFRLAAGQGPYAKGGTGADHSQRVRRALKELVDAGILVQLGRGQYRFTEPAFRDFLSRLVAGT</sequence>